<evidence type="ECO:0008006" key="4">
    <source>
        <dbReference type="Google" id="ProtNLM"/>
    </source>
</evidence>
<dbReference type="OrthoDB" id="3538051at2"/>
<feature type="compositionally biased region" description="Basic residues" evidence="1">
    <location>
        <begin position="96"/>
        <end position="107"/>
    </location>
</feature>
<evidence type="ECO:0000256" key="1">
    <source>
        <dbReference type="SAM" id="MobiDB-lite"/>
    </source>
</evidence>
<sequence>MKRLFWLGLGLAVGVYATRRASEAAHALTPAGVGANLADGLRELGAGLGAFGAEVRAGMTERERELADLVERRTGAPLPAMSDAFADPEPADARRPAPRARARRAGA</sequence>
<proteinExistence type="predicted"/>
<evidence type="ECO:0000313" key="3">
    <source>
        <dbReference type="Proteomes" id="UP000319818"/>
    </source>
</evidence>
<comment type="caution">
    <text evidence="2">The sequence shown here is derived from an EMBL/GenBank/DDBJ whole genome shotgun (WGS) entry which is preliminary data.</text>
</comment>
<name>A0A543GI81_9PSEU</name>
<dbReference type="Proteomes" id="UP000319818">
    <property type="component" value="Unassembled WGS sequence"/>
</dbReference>
<organism evidence="2 3">
    <name type="scientific">Pseudonocardia cypriaca</name>
    <dbReference type="NCBI Taxonomy" id="882449"/>
    <lineage>
        <taxon>Bacteria</taxon>
        <taxon>Bacillati</taxon>
        <taxon>Actinomycetota</taxon>
        <taxon>Actinomycetes</taxon>
        <taxon>Pseudonocardiales</taxon>
        <taxon>Pseudonocardiaceae</taxon>
        <taxon>Pseudonocardia</taxon>
    </lineage>
</organism>
<reference evidence="2 3" key="1">
    <citation type="submission" date="2019-06" db="EMBL/GenBank/DDBJ databases">
        <title>Sequencing the genomes of 1000 actinobacteria strains.</title>
        <authorList>
            <person name="Klenk H.-P."/>
        </authorList>
    </citation>
    <scope>NUCLEOTIDE SEQUENCE [LARGE SCALE GENOMIC DNA]</scope>
    <source>
        <strain evidence="2 3">DSM 45511</strain>
    </source>
</reference>
<evidence type="ECO:0000313" key="2">
    <source>
        <dbReference type="EMBL" id="TQM45798.1"/>
    </source>
</evidence>
<dbReference type="EMBL" id="VFPH01000001">
    <property type="protein sequence ID" value="TQM45798.1"/>
    <property type="molecule type" value="Genomic_DNA"/>
</dbReference>
<dbReference type="RefSeq" id="WP_142101623.1">
    <property type="nucleotide sequence ID" value="NZ_VFPH01000001.1"/>
</dbReference>
<accession>A0A543GI81</accession>
<keyword evidence="3" id="KW-1185">Reference proteome</keyword>
<protein>
    <recommendedName>
        <fullName evidence="4">Secreted protein</fullName>
    </recommendedName>
</protein>
<gene>
    <name evidence="2" type="ORF">FB388_3198</name>
</gene>
<feature type="region of interest" description="Disordered" evidence="1">
    <location>
        <begin position="77"/>
        <end position="107"/>
    </location>
</feature>
<dbReference type="AlphaFoldDB" id="A0A543GI81"/>